<protein>
    <submittedName>
        <fullName evidence="8">Aspartate--tRNA ligase</fullName>
    </submittedName>
</protein>
<keyword evidence="6" id="KW-0030">Aminoacyl-tRNA synthetase</keyword>
<dbReference type="GO" id="GO:0006422">
    <property type="term" value="P:aspartyl-tRNA aminoacylation"/>
    <property type="evidence" value="ECO:0007669"/>
    <property type="project" value="TreeGrafter"/>
</dbReference>
<accession>A0A2G9YSA8</accession>
<feature type="domain" description="Aminoacyl-transfer RNA synthetases class-II family profile" evidence="7">
    <location>
        <begin position="136"/>
        <end position="301"/>
    </location>
</feature>
<dbReference type="Gene3D" id="3.30.1360.30">
    <property type="entry name" value="GAD-like domain"/>
    <property type="match status" value="1"/>
</dbReference>
<dbReference type="InterPro" id="IPR004365">
    <property type="entry name" value="NA-bd_OB_tRNA"/>
</dbReference>
<keyword evidence="3" id="KW-0547">Nucleotide-binding</keyword>
<evidence type="ECO:0000259" key="7">
    <source>
        <dbReference type="PROSITE" id="PS50862"/>
    </source>
</evidence>
<keyword evidence="2 8" id="KW-0436">Ligase</keyword>
<dbReference type="GO" id="GO:0005737">
    <property type="term" value="C:cytoplasm"/>
    <property type="evidence" value="ECO:0007669"/>
    <property type="project" value="InterPro"/>
</dbReference>
<reference evidence="8 9" key="1">
    <citation type="submission" date="2017-09" db="EMBL/GenBank/DDBJ databases">
        <title>Depth-based differentiation of microbial function through sediment-hosted aquifers and enrichment of novel symbionts in the deep terrestrial subsurface.</title>
        <authorList>
            <person name="Probst A.J."/>
            <person name="Ladd B."/>
            <person name="Jarett J.K."/>
            <person name="Geller-Mcgrath D.E."/>
            <person name="Sieber C.M."/>
            <person name="Emerson J.B."/>
            <person name="Anantharaman K."/>
            <person name="Thomas B.C."/>
            <person name="Malmstrom R."/>
            <person name="Stieglmeier M."/>
            <person name="Klingl A."/>
            <person name="Woyke T."/>
            <person name="Ryan C.M."/>
            <person name="Banfield J.F."/>
        </authorList>
    </citation>
    <scope>NUCLEOTIDE SEQUENCE [LARGE SCALE GENOMIC DNA]</scope>
    <source>
        <strain evidence="8">CG23_combo_of_CG06-09_8_20_14_all_39_25</strain>
    </source>
</reference>
<dbReference type="CDD" id="cd04317">
    <property type="entry name" value="EcAspRS_like_N"/>
    <property type="match status" value="1"/>
</dbReference>
<dbReference type="AlphaFoldDB" id="A0A2G9YSA8"/>
<dbReference type="InterPro" id="IPR002312">
    <property type="entry name" value="Asp/Asn-tRNA-synth_IIb"/>
</dbReference>
<evidence type="ECO:0000256" key="4">
    <source>
        <dbReference type="ARBA" id="ARBA00022840"/>
    </source>
</evidence>
<evidence type="ECO:0000313" key="8">
    <source>
        <dbReference type="EMBL" id="PIP22125.1"/>
    </source>
</evidence>
<evidence type="ECO:0000256" key="3">
    <source>
        <dbReference type="ARBA" id="ARBA00022741"/>
    </source>
</evidence>
<dbReference type="PRINTS" id="PR01042">
    <property type="entry name" value="TRNASYNTHASP"/>
</dbReference>
<name>A0A2G9YSA8_9BACT</name>
<dbReference type="GO" id="GO:0003676">
    <property type="term" value="F:nucleic acid binding"/>
    <property type="evidence" value="ECO:0007669"/>
    <property type="project" value="InterPro"/>
</dbReference>
<evidence type="ECO:0000256" key="2">
    <source>
        <dbReference type="ARBA" id="ARBA00022598"/>
    </source>
</evidence>
<evidence type="ECO:0000256" key="5">
    <source>
        <dbReference type="ARBA" id="ARBA00022917"/>
    </source>
</evidence>
<dbReference type="SUPFAM" id="SSF50249">
    <property type="entry name" value="Nucleic acid-binding proteins"/>
    <property type="match status" value="1"/>
</dbReference>
<sequence>MNRILNIDTPKHIGETVKVCGWVNAVRSHGKILFIDLRDRSGVLQLVCNPEAAKELRPEWVICVEGEIKERPKGMQNPKIETGKIELEAENLEVLSKAKTLPFTIDGSGYEINEEKRLKYRYLDLRRERLKRNLIYRQKVIHFMRDFLINEGFIEVETPILTKSTPEGARDFLVPSRLQPGKFYALPQSPQQYKQLLMVAGLEKYFQIARCFRDEDPRADRQAEHTQLDIEMSFVSQQDVLDLIERLYISLVKKLFPEKRILKIPFPRLEYRNVMKKYQSDKPDLRQNKQNPEELAFCFVV</sequence>
<dbReference type="GO" id="GO:0004815">
    <property type="term" value="F:aspartate-tRNA ligase activity"/>
    <property type="evidence" value="ECO:0007669"/>
    <property type="project" value="TreeGrafter"/>
</dbReference>
<dbReference type="PANTHER" id="PTHR22594">
    <property type="entry name" value="ASPARTYL/LYSYL-TRNA SYNTHETASE"/>
    <property type="match status" value="1"/>
</dbReference>
<dbReference type="GO" id="GO:0005524">
    <property type="term" value="F:ATP binding"/>
    <property type="evidence" value="ECO:0007669"/>
    <property type="project" value="UniProtKB-KW"/>
</dbReference>
<proteinExistence type="inferred from homology"/>
<dbReference type="EMBL" id="PCRN01000078">
    <property type="protein sequence ID" value="PIP22125.1"/>
    <property type="molecule type" value="Genomic_DNA"/>
</dbReference>
<dbReference type="InterPro" id="IPR012340">
    <property type="entry name" value="NA-bd_OB-fold"/>
</dbReference>
<keyword evidence="4" id="KW-0067">ATP-binding</keyword>
<dbReference type="InterPro" id="IPR006195">
    <property type="entry name" value="aa-tRNA-synth_II"/>
</dbReference>
<dbReference type="InterPro" id="IPR004364">
    <property type="entry name" value="Aa-tRNA-synt_II"/>
</dbReference>
<feature type="non-terminal residue" evidence="8">
    <location>
        <position position="301"/>
    </location>
</feature>
<dbReference type="Gene3D" id="3.30.930.10">
    <property type="entry name" value="Bira Bifunctional Protein, Domain 2"/>
    <property type="match status" value="1"/>
</dbReference>
<evidence type="ECO:0000256" key="1">
    <source>
        <dbReference type="ARBA" id="ARBA00006303"/>
    </source>
</evidence>
<dbReference type="Pfam" id="PF01336">
    <property type="entry name" value="tRNA_anti-codon"/>
    <property type="match status" value="1"/>
</dbReference>
<dbReference type="Pfam" id="PF00152">
    <property type="entry name" value="tRNA-synt_2"/>
    <property type="match status" value="1"/>
</dbReference>
<evidence type="ECO:0000256" key="6">
    <source>
        <dbReference type="ARBA" id="ARBA00023146"/>
    </source>
</evidence>
<dbReference type="InterPro" id="IPR004524">
    <property type="entry name" value="Asp-tRNA-ligase_1"/>
</dbReference>
<organism evidence="8 9">
    <name type="scientific">Candidatus Nealsonbacteria bacterium CG23_combo_of_CG06-09_8_20_14_all_39_25</name>
    <dbReference type="NCBI Taxonomy" id="1974723"/>
    <lineage>
        <taxon>Bacteria</taxon>
        <taxon>Candidatus Nealsoniibacteriota</taxon>
    </lineage>
</organism>
<dbReference type="InterPro" id="IPR045864">
    <property type="entry name" value="aa-tRNA-synth_II/BPL/LPL"/>
</dbReference>
<dbReference type="Proteomes" id="UP000229054">
    <property type="component" value="Unassembled WGS sequence"/>
</dbReference>
<keyword evidence="5" id="KW-0648">Protein biosynthesis</keyword>
<dbReference type="InterPro" id="IPR047089">
    <property type="entry name" value="Asp-tRNA-ligase_1_N"/>
</dbReference>
<gene>
    <name evidence="8" type="primary">aspS</name>
    <name evidence="8" type="ORF">COX38_02335</name>
</gene>
<dbReference type="PROSITE" id="PS50862">
    <property type="entry name" value="AA_TRNA_LIGASE_II"/>
    <property type="match status" value="1"/>
</dbReference>
<dbReference type="PANTHER" id="PTHR22594:SF5">
    <property type="entry name" value="ASPARTATE--TRNA LIGASE, MITOCHONDRIAL"/>
    <property type="match status" value="1"/>
</dbReference>
<comment type="similarity">
    <text evidence="1">Belongs to the class-II aminoacyl-tRNA synthetase family. Type 1 subfamily.</text>
</comment>
<dbReference type="Gene3D" id="2.40.50.140">
    <property type="entry name" value="Nucleic acid-binding proteins"/>
    <property type="match status" value="1"/>
</dbReference>
<evidence type="ECO:0000313" key="9">
    <source>
        <dbReference type="Proteomes" id="UP000229054"/>
    </source>
</evidence>
<dbReference type="SUPFAM" id="SSF55681">
    <property type="entry name" value="Class II aaRS and biotin synthetases"/>
    <property type="match status" value="1"/>
</dbReference>
<dbReference type="NCBIfam" id="TIGR00459">
    <property type="entry name" value="aspS_bact"/>
    <property type="match status" value="1"/>
</dbReference>
<dbReference type="InterPro" id="IPR004115">
    <property type="entry name" value="GAD-like_sf"/>
</dbReference>
<comment type="caution">
    <text evidence="8">The sequence shown here is derived from an EMBL/GenBank/DDBJ whole genome shotgun (WGS) entry which is preliminary data.</text>
</comment>